<dbReference type="AlphaFoldDB" id="A0A9P6WIB5"/>
<keyword evidence="2" id="KW-1185">Reference proteome</keyword>
<evidence type="ECO:0000313" key="2">
    <source>
        <dbReference type="Proteomes" id="UP000697127"/>
    </source>
</evidence>
<accession>A0A9P6WIB5</accession>
<comment type="caution">
    <text evidence="1">The sequence shown here is derived from an EMBL/GenBank/DDBJ whole genome shotgun (WGS) entry which is preliminary data.</text>
</comment>
<dbReference type="OrthoDB" id="10612015at2759"/>
<dbReference type="EMBL" id="PUHW01000225">
    <property type="protein sequence ID" value="KAG0687714.1"/>
    <property type="molecule type" value="Genomic_DNA"/>
</dbReference>
<dbReference type="Proteomes" id="UP000697127">
    <property type="component" value="Unassembled WGS sequence"/>
</dbReference>
<proteinExistence type="predicted"/>
<sequence>MNSRELAAKELLAKRLQHLERNGELVVPERLEISNLLDDKHIETLHHLYEKQPEKFIEDLDIVSYISSTHPRYGFAIHILRDLEYRSLPEESKFPISLLVSEETEIYYHGPALCGWVYQQLSHSLGIIVSNHKFASFFQSETFEYSSYDKFIKDNYGNEDACTYCIPNKTDKRDEFYVSDTFPLLDIPNWNVMNNAHQVMDAFNEVKYPYDEIILRRCFSISQQIEEGKSFCLSFGQFAQIFPLLSRMKEKKSSVNIARAKKPKKWDNQIFFGVFVCSSNFSGAQMKKYREYNAKTANGKMSLINLNCKVEYYITIDLRHQLVLIKSFNEHCEGCHNYQKYKGYLIMRKLITAYSIEELEDRFPHEIVKYFGKDEINLKNKHTFFKPRKAKFITRDTEL</sequence>
<gene>
    <name evidence="1" type="ORF">C6P40_001963</name>
</gene>
<protein>
    <submittedName>
        <fullName evidence="1">Uncharacterized protein</fullName>
    </submittedName>
</protein>
<name>A0A9P6WIB5_9ASCO</name>
<organism evidence="1 2">
    <name type="scientific">Pichia californica</name>
    <dbReference type="NCBI Taxonomy" id="460514"/>
    <lineage>
        <taxon>Eukaryota</taxon>
        <taxon>Fungi</taxon>
        <taxon>Dikarya</taxon>
        <taxon>Ascomycota</taxon>
        <taxon>Saccharomycotina</taxon>
        <taxon>Pichiomycetes</taxon>
        <taxon>Pichiales</taxon>
        <taxon>Pichiaceae</taxon>
        <taxon>Pichia</taxon>
    </lineage>
</organism>
<reference evidence="1" key="1">
    <citation type="submission" date="2020-11" db="EMBL/GenBank/DDBJ databases">
        <title>Kefir isolates.</title>
        <authorList>
            <person name="Marcisauskas S."/>
            <person name="Kim Y."/>
            <person name="Blasche S."/>
        </authorList>
    </citation>
    <scope>NUCLEOTIDE SEQUENCE</scope>
    <source>
        <strain evidence="1">Olga-1</strain>
    </source>
</reference>
<evidence type="ECO:0000313" key="1">
    <source>
        <dbReference type="EMBL" id="KAG0687714.1"/>
    </source>
</evidence>